<evidence type="ECO:0000313" key="3">
    <source>
        <dbReference type="EMBL" id="RAJ06901.1"/>
    </source>
</evidence>
<sequence length="493" mass="54602">MNTRYLGILFGLICLLSNVKQSCAQSFGGYTTSHYAGIYAVPFNPAMAAGYHSKWDINIIGADMRAGNTYAFFKKSSLLHPPEKLVRNRDYYFDTLASGKQFGWGAGEIMLPAVLYSIDTKQAVAFTWRVRGFGNIGHVSTETANLFAINYPNTKYLDRTLSEPGANGSYHAWNEFAFTYARTLQETYASRLKVGATLKILSGLTAAYGSAGDAIFRFNSNGTINVNSGQARFGYNNELDSANNSFGDYYKLSAHPGIGVDIGLTYDVRDEDGGFGDYEEEGNESFNPEADDYKLRLGISITDIGRIAYNTSIVSQHVNLTTQSLHVNDLRQRRGESDKLYLLRLGTYFEQLPVDQKYKMSLPTTLHLMGDYKITSNFYVSANADIALTSGVKNDRKSSAITQLLVTPRYDAKHIGVYLPFSVNRYSQADAGIALRAGPLVIGSNSLFTNLARKNLNRADAFVALRVIPIKFRKKDGGDGIFRRKKQQMGCPI</sequence>
<protein>
    <recommendedName>
        <fullName evidence="2">DUF5723 domain-containing protein</fullName>
    </recommendedName>
</protein>
<dbReference type="RefSeq" id="WP_111597481.1">
    <property type="nucleotide sequence ID" value="NZ_QLLL01000003.1"/>
</dbReference>
<reference evidence="3 4" key="1">
    <citation type="submission" date="2018-06" db="EMBL/GenBank/DDBJ databases">
        <title>Genomic Encyclopedia of Archaeal and Bacterial Type Strains, Phase II (KMG-II): from individual species to whole genera.</title>
        <authorList>
            <person name="Goeker M."/>
        </authorList>
    </citation>
    <scope>NUCLEOTIDE SEQUENCE [LARGE SCALE GENOMIC DNA]</scope>
    <source>
        <strain evidence="3 4">DSM 23857</strain>
    </source>
</reference>
<name>A0A327QRL3_9BACT</name>
<comment type="caution">
    <text evidence="3">The sequence shown here is derived from an EMBL/GenBank/DDBJ whole genome shotgun (WGS) entry which is preliminary data.</text>
</comment>
<evidence type="ECO:0000256" key="1">
    <source>
        <dbReference type="SAM" id="SignalP"/>
    </source>
</evidence>
<dbReference type="EMBL" id="QLLL01000003">
    <property type="protein sequence ID" value="RAJ06901.1"/>
    <property type="molecule type" value="Genomic_DNA"/>
</dbReference>
<dbReference type="AlphaFoldDB" id="A0A327QRL3"/>
<feature type="domain" description="DUF5723" evidence="2">
    <location>
        <begin position="45"/>
        <end position="444"/>
    </location>
</feature>
<feature type="chain" id="PRO_5016346528" description="DUF5723 domain-containing protein" evidence="1">
    <location>
        <begin position="25"/>
        <end position="493"/>
    </location>
</feature>
<dbReference type="Proteomes" id="UP000249547">
    <property type="component" value="Unassembled WGS sequence"/>
</dbReference>
<dbReference type="Pfam" id="PF18990">
    <property type="entry name" value="DUF5723"/>
    <property type="match status" value="1"/>
</dbReference>
<proteinExistence type="predicted"/>
<dbReference type="OrthoDB" id="9805336at2"/>
<keyword evidence="1" id="KW-0732">Signal</keyword>
<gene>
    <name evidence="3" type="ORF">LX64_02029</name>
</gene>
<accession>A0A327QRL3</accession>
<evidence type="ECO:0000259" key="2">
    <source>
        <dbReference type="Pfam" id="PF18990"/>
    </source>
</evidence>
<feature type="signal peptide" evidence="1">
    <location>
        <begin position="1"/>
        <end position="24"/>
    </location>
</feature>
<keyword evidence="4" id="KW-1185">Reference proteome</keyword>
<organism evidence="3 4">
    <name type="scientific">Chitinophaga skermanii</name>
    <dbReference type="NCBI Taxonomy" id="331697"/>
    <lineage>
        <taxon>Bacteria</taxon>
        <taxon>Pseudomonadati</taxon>
        <taxon>Bacteroidota</taxon>
        <taxon>Chitinophagia</taxon>
        <taxon>Chitinophagales</taxon>
        <taxon>Chitinophagaceae</taxon>
        <taxon>Chitinophaga</taxon>
    </lineage>
</organism>
<evidence type="ECO:0000313" key="4">
    <source>
        <dbReference type="Proteomes" id="UP000249547"/>
    </source>
</evidence>
<dbReference type="InterPro" id="IPR043781">
    <property type="entry name" value="DUF5723"/>
</dbReference>